<feature type="signal peptide" evidence="1">
    <location>
        <begin position="1"/>
        <end position="17"/>
    </location>
</feature>
<dbReference type="InterPro" id="IPR017946">
    <property type="entry name" value="PLC-like_Pdiesterase_TIM-brl"/>
</dbReference>
<keyword evidence="1" id="KW-0732">Signal</keyword>
<proteinExistence type="predicted"/>
<protein>
    <submittedName>
        <fullName evidence="3">Glycerophosphoryl diester phosphodiesterase</fullName>
        <ecNumber evidence="3">3.1.4.46</ecNumber>
    </submittedName>
</protein>
<comment type="caution">
    <text evidence="3">The sequence shown here is derived from an EMBL/GenBank/DDBJ whole genome shotgun (WGS) entry which is preliminary data.</text>
</comment>
<dbReference type="EC" id="3.1.4.46" evidence="3"/>
<dbReference type="PANTHER" id="PTHR43805:SF1">
    <property type="entry name" value="GP-PDE DOMAIN-CONTAINING PROTEIN"/>
    <property type="match status" value="1"/>
</dbReference>
<evidence type="ECO:0000259" key="2">
    <source>
        <dbReference type="PROSITE" id="PS51704"/>
    </source>
</evidence>
<dbReference type="SUPFAM" id="SSF51695">
    <property type="entry name" value="PLC-like phosphodiesterases"/>
    <property type="match status" value="1"/>
</dbReference>
<dbReference type="PANTHER" id="PTHR43805">
    <property type="entry name" value="GLYCEROPHOSPHORYL DIESTER PHOSPHODIESTERASE"/>
    <property type="match status" value="1"/>
</dbReference>
<feature type="chain" id="PRO_5046621501" evidence="1">
    <location>
        <begin position="18"/>
        <end position="329"/>
    </location>
</feature>
<evidence type="ECO:0000313" key="3">
    <source>
        <dbReference type="EMBL" id="MBP1849818.1"/>
    </source>
</evidence>
<reference evidence="3 4" key="1">
    <citation type="submission" date="2021-03" db="EMBL/GenBank/DDBJ databases">
        <title>Genomic Encyclopedia of Type Strains, Phase IV (KMG-IV): sequencing the most valuable type-strain genomes for metagenomic binning, comparative biology and taxonomic classification.</title>
        <authorList>
            <person name="Goeker M."/>
        </authorList>
    </citation>
    <scope>NUCLEOTIDE SEQUENCE [LARGE SCALE GENOMIC DNA]</scope>
    <source>
        <strain evidence="3 4">DSM 21600</strain>
    </source>
</reference>
<dbReference type="InterPro" id="IPR030395">
    <property type="entry name" value="GP_PDE_dom"/>
</dbReference>
<sequence length="329" mass="35979">MLAITAALWLANTSAFMSFPDIDGPRVIAHRGEHQLFNRAGLTHDTCTATRILPPTHGFLENTLPSMRAAFEAGADVVELDVHLTPDKVFAVLHDWTLDCRTNLTGVTEDTPFAALKTADVGYGYTADGGQTFPFRGKGIGMLPSLDQVFATFPDGHFLVNFKSRRIEEGTVLAARLSAEPDRERQVFGVYGGGEPTTATLAARPKLRGYTAASVRACLLTYLKVGWSGYVPQDCRNTLVPVPINYAHLLWGWPQRFYARMQAAGSDVIVIGAYQKGDFGSSGIDTLADWTQLPAHFPGYVWTNRIEDARRLAKQSGACGPEAKTRICR</sequence>
<keyword evidence="3" id="KW-0378">Hydrolase</keyword>
<evidence type="ECO:0000313" key="4">
    <source>
        <dbReference type="Proteomes" id="UP000759443"/>
    </source>
</evidence>
<dbReference type="Pfam" id="PF03009">
    <property type="entry name" value="GDPD"/>
    <property type="match status" value="1"/>
</dbReference>
<accession>A0ABS4DVT3</accession>
<feature type="domain" description="GP-PDE" evidence="2">
    <location>
        <begin position="25"/>
        <end position="313"/>
    </location>
</feature>
<name>A0ABS4DVT3_9HYPH</name>
<dbReference type="PROSITE" id="PS51704">
    <property type="entry name" value="GP_PDE"/>
    <property type="match status" value="1"/>
</dbReference>
<gene>
    <name evidence="3" type="ORF">J2Z17_001239</name>
</gene>
<organism evidence="3 4">
    <name type="scientific">Rhizobium halophytocola</name>
    <dbReference type="NCBI Taxonomy" id="735519"/>
    <lineage>
        <taxon>Bacteria</taxon>
        <taxon>Pseudomonadati</taxon>
        <taxon>Pseudomonadota</taxon>
        <taxon>Alphaproteobacteria</taxon>
        <taxon>Hyphomicrobiales</taxon>
        <taxon>Rhizobiaceae</taxon>
        <taxon>Rhizobium/Agrobacterium group</taxon>
        <taxon>Rhizobium</taxon>
    </lineage>
</organism>
<dbReference type="Proteomes" id="UP000759443">
    <property type="component" value="Unassembled WGS sequence"/>
</dbReference>
<evidence type="ECO:0000256" key="1">
    <source>
        <dbReference type="SAM" id="SignalP"/>
    </source>
</evidence>
<dbReference type="RefSeq" id="WP_245223904.1">
    <property type="nucleotide sequence ID" value="NZ_JAGGJU010000003.1"/>
</dbReference>
<keyword evidence="4" id="KW-1185">Reference proteome</keyword>
<dbReference type="EMBL" id="JAGGJU010000003">
    <property type="protein sequence ID" value="MBP1849818.1"/>
    <property type="molecule type" value="Genomic_DNA"/>
</dbReference>
<dbReference type="Gene3D" id="3.20.20.190">
    <property type="entry name" value="Phosphatidylinositol (PI) phosphodiesterase"/>
    <property type="match status" value="1"/>
</dbReference>
<dbReference type="GO" id="GO:0008889">
    <property type="term" value="F:glycerophosphodiester phosphodiesterase activity"/>
    <property type="evidence" value="ECO:0007669"/>
    <property type="project" value="UniProtKB-EC"/>
</dbReference>